<dbReference type="EMBL" id="VCKY01000034">
    <property type="protein sequence ID" value="TMR22092.1"/>
    <property type="molecule type" value="Genomic_DNA"/>
</dbReference>
<feature type="region of interest" description="Disordered" evidence="1">
    <location>
        <begin position="100"/>
        <end position="128"/>
    </location>
</feature>
<keyword evidence="2" id="KW-1133">Transmembrane helix</keyword>
<proteinExistence type="predicted"/>
<dbReference type="Proteomes" id="UP000309128">
    <property type="component" value="Unassembled WGS sequence"/>
</dbReference>
<name>A0A5S4FN23_9ACTN</name>
<sequence>MITALKGALAFLTNRLSQALVHLRATPGKIILLSAAVASAAATCLFLSTLAAELPDLKLPVLVTITGVAGGVGGLCWVVAYTITLALKVRREDRRTRANLTAAQAERLAAGERDPSHTHRPTRPSSHL</sequence>
<evidence type="ECO:0000313" key="4">
    <source>
        <dbReference type="Proteomes" id="UP000309128"/>
    </source>
</evidence>
<feature type="transmembrane region" description="Helical" evidence="2">
    <location>
        <begin position="62"/>
        <end position="87"/>
    </location>
</feature>
<evidence type="ECO:0000313" key="3">
    <source>
        <dbReference type="EMBL" id="TMR22092.1"/>
    </source>
</evidence>
<keyword evidence="4" id="KW-1185">Reference proteome</keyword>
<keyword evidence="2" id="KW-0812">Transmembrane</keyword>
<dbReference type="RefSeq" id="WP_138666400.1">
    <property type="nucleotide sequence ID" value="NZ_VCKY01000034.1"/>
</dbReference>
<evidence type="ECO:0000256" key="1">
    <source>
        <dbReference type="SAM" id="MobiDB-lite"/>
    </source>
</evidence>
<protein>
    <submittedName>
        <fullName evidence="3">Uncharacterized protein</fullName>
    </submittedName>
</protein>
<dbReference type="AlphaFoldDB" id="A0A5S4FN23"/>
<reference evidence="3 4" key="1">
    <citation type="submission" date="2019-05" db="EMBL/GenBank/DDBJ databases">
        <title>Draft genome sequence of Nonomuraea turkmeniaca DSM 43926.</title>
        <authorList>
            <person name="Saricaoglu S."/>
            <person name="Isik K."/>
        </authorList>
    </citation>
    <scope>NUCLEOTIDE SEQUENCE [LARGE SCALE GENOMIC DNA]</scope>
    <source>
        <strain evidence="3 4">DSM 43926</strain>
    </source>
</reference>
<evidence type="ECO:0000256" key="2">
    <source>
        <dbReference type="SAM" id="Phobius"/>
    </source>
</evidence>
<keyword evidence="2" id="KW-0472">Membrane</keyword>
<accession>A0A5S4FN23</accession>
<feature type="transmembrane region" description="Helical" evidence="2">
    <location>
        <begin position="30"/>
        <end position="50"/>
    </location>
</feature>
<comment type="caution">
    <text evidence="3">The sequence shown here is derived from an EMBL/GenBank/DDBJ whole genome shotgun (WGS) entry which is preliminary data.</text>
</comment>
<organism evidence="3 4">
    <name type="scientific">Nonomuraea turkmeniaca</name>
    <dbReference type="NCBI Taxonomy" id="103838"/>
    <lineage>
        <taxon>Bacteria</taxon>
        <taxon>Bacillati</taxon>
        <taxon>Actinomycetota</taxon>
        <taxon>Actinomycetes</taxon>
        <taxon>Streptosporangiales</taxon>
        <taxon>Streptosporangiaceae</taxon>
        <taxon>Nonomuraea</taxon>
    </lineage>
</organism>
<gene>
    <name evidence="3" type="ORF">ETD86_13060</name>
</gene>